<dbReference type="OrthoDB" id="2633250at2"/>
<evidence type="ECO:0000313" key="2">
    <source>
        <dbReference type="EMBL" id="TLU71395.1"/>
    </source>
</evidence>
<dbReference type="Proteomes" id="UP000305654">
    <property type="component" value="Unassembled WGS sequence"/>
</dbReference>
<dbReference type="AlphaFoldDB" id="A0A5R9J168"/>
<keyword evidence="3" id="KW-1185">Reference proteome</keyword>
<evidence type="ECO:0000313" key="3">
    <source>
        <dbReference type="Proteomes" id="UP000305654"/>
    </source>
</evidence>
<dbReference type="PANTHER" id="PTHR47572:SF5">
    <property type="entry name" value="BLR2277 PROTEIN"/>
    <property type="match status" value="1"/>
</dbReference>
<comment type="caution">
    <text evidence="2">The sequence shown here is derived from an EMBL/GenBank/DDBJ whole genome shotgun (WGS) entry which is preliminary data.</text>
</comment>
<dbReference type="SUPFAM" id="SSF63829">
    <property type="entry name" value="Calcium-dependent phosphotriesterase"/>
    <property type="match status" value="1"/>
</dbReference>
<sequence length="301" mass="31799">MHTLFARNIGAPEGPVALPGGALYVTEMSGDRQCVSRLSAPDAGAYAERSVVVTTGGRPNGLAVDGDGNLWIAEAGLRALLCVAPDGREILRIDGPPDGRFAFPNDLAFGPDGHLYMTDSGLALTDFLDGQNFVEDFMSLPWDGRVYEIDPKRGAVLRHIDHGILFTNGIAFDKAGVLYANASFPGDIYRYDIFGGAEARRELFGNVLQPDDKDGLKGPDGMKFGSDGRLYCTVYGQGNVTVLGAGGRVEERLALRGSCPTNCAFALDGNTLLVTEVGDGHVEALPISCNGLALHAPALGL</sequence>
<dbReference type="Gene3D" id="2.120.10.30">
    <property type="entry name" value="TolB, C-terminal domain"/>
    <property type="match status" value="1"/>
</dbReference>
<organism evidence="2 3">
    <name type="scientific">Lichenicoccus roseus</name>
    <dbReference type="NCBI Taxonomy" id="2683649"/>
    <lineage>
        <taxon>Bacteria</taxon>
        <taxon>Pseudomonadati</taxon>
        <taxon>Pseudomonadota</taxon>
        <taxon>Alphaproteobacteria</taxon>
        <taxon>Acetobacterales</taxon>
        <taxon>Acetobacteraceae</taxon>
        <taxon>Lichenicoccus</taxon>
    </lineage>
</organism>
<dbReference type="PANTHER" id="PTHR47572">
    <property type="entry name" value="LIPOPROTEIN-RELATED"/>
    <property type="match status" value="1"/>
</dbReference>
<protein>
    <submittedName>
        <fullName evidence="2">SMP-30/gluconolactonase/LRE family protein</fullName>
    </submittedName>
</protein>
<dbReference type="Pfam" id="PF08450">
    <property type="entry name" value="SGL"/>
    <property type="match status" value="1"/>
</dbReference>
<dbReference type="InterPro" id="IPR051262">
    <property type="entry name" value="SMP-30/CGR1_Lactonase"/>
</dbReference>
<dbReference type="EMBL" id="VCDI01000006">
    <property type="protein sequence ID" value="TLU71395.1"/>
    <property type="molecule type" value="Genomic_DNA"/>
</dbReference>
<feature type="domain" description="SMP-30/Gluconolactonase/LRE-like region" evidence="1">
    <location>
        <begin position="101"/>
        <end position="275"/>
    </location>
</feature>
<dbReference type="InterPro" id="IPR013658">
    <property type="entry name" value="SGL"/>
</dbReference>
<dbReference type="RefSeq" id="WP_138327033.1">
    <property type="nucleotide sequence ID" value="NZ_VCDI01000006.1"/>
</dbReference>
<dbReference type="InterPro" id="IPR011042">
    <property type="entry name" value="6-blade_b-propeller_TolB-like"/>
</dbReference>
<accession>A0A5R9J168</accession>
<proteinExistence type="predicted"/>
<name>A0A5R9J168_9PROT</name>
<evidence type="ECO:0000259" key="1">
    <source>
        <dbReference type="Pfam" id="PF08450"/>
    </source>
</evidence>
<reference evidence="2 3" key="1">
    <citation type="submission" date="2019-05" db="EMBL/GenBank/DDBJ databases">
        <authorList>
            <person name="Pankratov T."/>
            <person name="Grouzdev D."/>
        </authorList>
    </citation>
    <scope>NUCLEOTIDE SEQUENCE [LARGE SCALE GENOMIC DNA]</scope>
    <source>
        <strain evidence="2 3">KEBCLARHB70R</strain>
    </source>
</reference>
<gene>
    <name evidence="2" type="ORF">FE263_15925</name>
</gene>